<evidence type="ECO:0000256" key="5">
    <source>
        <dbReference type="ARBA" id="ARBA00023136"/>
    </source>
</evidence>
<dbReference type="AlphaFoldDB" id="A0A8H7AI53"/>
<evidence type="ECO:0000256" key="4">
    <source>
        <dbReference type="ARBA" id="ARBA00022989"/>
    </source>
</evidence>
<gene>
    <name evidence="7" type="ORF">GJ744_010501</name>
</gene>
<keyword evidence="3 6" id="KW-0812">Transmembrane</keyword>
<accession>A0A8H7AI53</accession>
<dbReference type="EMBL" id="JAACFV010000069">
    <property type="protein sequence ID" value="KAF7507442.1"/>
    <property type="molecule type" value="Genomic_DNA"/>
</dbReference>
<dbReference type="InterPro" id="IPR000791">
    <property type="entry name" value="Gpr1/Fun34/SatP-like"/>
</dbReference>
<dbReference type="GO" id="GO:0005886">
    <property type="term" value="C:plasma membrane"/>
    <property type="evidence" value="ECO:0007669"/>
    <property type="project" value="TreeGrafter"/>
</dbReference>
<feature type="transmembrane region" description="Helical" evidence="6">
    <location>
        <begin position="58"/>
        <end position="78"/>
    </location>
</feature>
<name>A0A8H7AI53_9EURO</name>
<sequence>MVVGAVFEFILGNTFPFVVFGTIGAFFLTYGTTLTPFYNAAGAYTPDNPAAGAADPGFLATFAFFFLWIGFMCFIYLICSLRTNIIFFMIFLLLVPTFCCLAGSFWQAAQGNSATALTLQHAGGGLAFAACLFGWYLFLALLLASVDFPLGLPVGDLSRFIKGASEKQKAA</sequence>
<evidence type="ECO:0000313" key="8">
    <source>
        <dbReference type="Proteomes" id="UP000606974"/>
    </source>
</evidence>
<evidence type="ECO:0000313" key="7">
    <source>
        <dbReference type="EMBL" id="KAF7507442.1"/>
    </source>
</evidence>
<dbReference type="Proteomes" id="UP000606974">
    <property type="component" value="Unassembled WGS sequence"/>
</dbReference>
<comment type="subcellular location">
    <subcellularLocation>
        <location evidence="1">Membrane</location>
        <topology evidence="1">Multi-pass membrane protein</topology>
    </subcellularLocation>
</comment>
<evidence type="ECO:0008006" key="9">
    <source>
        <dbReference type="Google" id="ProtNLM"/>
    </source>
</evidence>
<comment type="caution">
    <text evidence="7">The sequence shown here is derived from an EMBL/GenBank/DDBJ whole genome shotgun (WGS) entry which is preliminary data.</text>
</comment>
<feature type="transmembrane region" description="Helical" evidence="6">
    <location>
        <begin position="85"/>
        <end position="106"/>
    </location>
</feature>
<dbReference type="InterPro" id="IPR051633">
    <property type="entry name" value="AceTr"/>
</dbReference>
<reference evidence="7" key="1">
    <citation type="submission" date="2020-02" db="EMBL/GenBank/DDBJ databases">
        <authorList>
            <person name="Palmer J.M."/>
        </authorList>
    </citation>
    <scope>NUCLEOTIDE SEQUENCE</scope>
    <source>
        <strain evidence="7">EPUS1.4</strain>
        <tissue evidence="7">Thallus</tissue>
    </source>
</reference>
<proteinExistence type="inferred from homology"/>
<evidence type="ECO:0000256" key="2">
    <source>
        <dbReference type="ARBA" id="ARBA00005587"/>
    </source>
</evidence>
<dbReference type="Pfam" id="PF01184">
    <property type="entry name" value="Gpr1_Fun34_YaaH"/>
    <property type="match status" value="1"/>
</dbReference>
<evidence type="ECO:0000256" key="1">
    <source>
        <dbReference type="ARBA" id="ARBA00004141"/>
    </source>
</evidence>
<keyword evidence="5 6" id="KW-0472">Membrane</keyword>
<dbReference type="GO" id="GO:0015123">
    <property type="term" value="F:acetate transmembrane transporter activity"/>
    <property type="evidence" value="ECO:0007669"/>
    <property type="project" value="TreeGrafter"/>
</dbReference>
<dbReference type="OrthoDB" id="3648309at2759"/>
<dbReference type="PANTHER" id="PTHR31123:SF4">
    <property type="entry name" value="PROTEIN ALCS"/>
    <property type="match status" value="1"/>
</dbReference>
<protein>
    <recommendedName>
        <fullName evidence="9">Protein alcS</fullName>
    </recommendedName>
</protein>
<feature type="transmembrane region" description="Helical" evidence="6">
    <location>
        <begin position="126"/>
        <end position="152"/>
    </location>
</feature>
<evidence type="ECO:0000256" key="3">
    <source>
        <dbReference type="ARBA" id="ARBA00022692"/>
    </source>
</evidence>
<evidence type="ECO:0000256" key="6">
    <source>
        <dbReference type="SAM" id="Phobius"/>
    </source>
</evidence>
<feature type="transmembrane region" description="Helical" evidence="6">
    <location>
        <begin position="17"/>
        <end position="38"/>
    </location>
</feature>
<keyword evidence="4 6" id="KW-1133">Transmembrane helix</keyword>
<keyword evidence="8" id="KW-1185">Reference proteome</keyword>
<organism evidence="7 8">
    <name type="scientific">Endocarpon pusillum</name>
    <dbReference type="NCBI Taxonomy" id="364733"/>
    <lineage>
        <taxon>Eukaryota</taxon>
        <taxon>Fungi</taxon>
        <taxon>Dikarya</taxon>
        <taxon>Ascomycota</taxon>
        <taxon>Pezizomycotina</taxon>
        <taxon>Eurotiomycetes</taxon>
        <taxon>Chaetothyriomycetidae</taxon>
        <taxon>Verrucariales</taxon>
        <taxon>Verrucariaceae</taxon>
        <taxon>Endocarpon</taxon>
    </lineage>
</organism>
<comment type="similarity">
    <text evidence="2">Belongs to the acetate uptake transporter (AceTr) (TC 2.A.96) family.</text>
</comment>
<dbReference type="PANTHER" id="PTHR31123">
    <property type="entry name" value="ACCUMULATION OF DYADS PROTEIN 2-RELATED"/>
    <property type="match status" value="1"/>
</dbReference>